<protein>
    <submittedName>
        <fullName evidence="1">Lipid A 3-O-deacylase (PagL)</fullName>
    </submittedName>
</protein>
<dbReference type="Proteomes" id="UP000199424">
    <property type="component" value="Unassembled WGS sequence"/>
</dbReference>
<sequence>MKKIQNIAFGLLFFGVVLMAAIVPKAHADEAHLAVSYSTEHLNGLRAGYRWTDGPKFLPQSWFDLIGSPRVHWEAAVNTWVNSRNSHDRINAVTFSPVLQWSLTAGSQPLLLEAGIGVSLLDDQRISDRELSISFQFEDRIALAWQYDPISKARLSFGYSHYSQADINRPNDGLDLWVLTWHVPI</sequence>
<dbReference type="AlphaFoldDB" id="A0A1I6GTA4"/>
<accession>A0A1I6GTA4</accession>
<reference evidence="2" key="1">
    <citation type="submission" date="2016-10" db="EMBL/GenBank/DDBJ databases">
        <authorList>
            <person name="Varghese N."/>
            <person name="Submissions S."/>
        </authorList>
    </citation>
    <scope>NUCLEOTIDE SEQUENCE [LARGE SCALE GENOMIC DNA]</scope>
    <source>
        <strain evidence="2">CGMCC 1.7285</strain>
    </source>
</reference>
<keyword evidence="2" id="KW-1185">Reference proteome</keyword>
<dbReference type="EMBL" id="FOYU01000001">
    <property type="protein sequence ID" value="SFR45464.1"/>
    <property type="molecule type" value="Genomic_DNA"/>
</dbReference>
<evidence type="ECO:0000313" key="2">
    <source>
        <dbReference type="Proteomes" id="UP000199424"/>
    </source>
</evidence>
<evidence type="ECO:0000313" key="1">
    <source>
        <dbReference type="EMBL" id="SFR45464.1"/>
    </source>
</evidence>
<dbReference type="RefSeq" id="WP_092856282.1">
    <property type="nucleotide sequence ID" value="NZ_FOYU01000001.1"/>
</dbReference>
<dbReference type="Gene3D" id="2.40.160.20">
    <property type="match status" value="1"/>
</dbReference>
<organism evidence="1 2">
    <name type="scientific">Pseudidiomarina maritima</name>
    <dbReference type="NCBI Taxonomy" id="519453"/>
    <lineage>
        <taxon>Bacteria</taxon>
        <taxon>Pseudomonadati</taxon>
        <taxon>Pseudomonadota</taxon>
        <taxon>Gammaproteobacteria</taxon>
        <taxon>Alteromonadales</taxon>
        <taxon>Idiomarinaceae</taxon>
        <taxon>Pseudidiomarina</taxon>
    </lineage>
</organism>
<name>A0A1I6GTA4_9GAMM</name>
<dbReference type="InterPro" id="IPR018550">
    <property type="entry name" value="Lipid-A_deacylase-rel"/>
</dbReference>
<gene>
    <name evidence="1" type="ORF">SAMN04488070_1192</name>
</gene>
<proteinExistence type="predicted"/>
<dbReference type="Pfam" id="PF09411">
    <property type="entry name" value="PagL"/>
    <property type="match status" value="1"/>
</dbReference>